<proteinExistence type="predicted"/>
<dbReference type="Gene3D" id="3.40.50.1820">
    <property type="entry name" value="alpha/beta hydrolase"/>
    <property type="match status" value="1"/>
</dbReference>
<dbReference type="InterPro" id="IPR000073">
    <property type="entry name" value="AB_hydrolase_1"/>
</dbReference>
<dbReference type="RefSeq" id="WP_033479000.1">
    <property type="nucleotide sequence ID" value="NZ_CP018475.1"/>
</dbReference>
<dbReference type="EMBL" id="JAAGYU010000055">
    <property type="protein sequence ID" value="NEL77176.1"/>
    <property type="molecule type" value="Genomic_DNA"/>
</dbReference>
<reference evidence="4 8" key="3">
    <citation type="submission" date="2019-11" db="EMBL/GenBank/DDBJ databases">
        <title>Genome-resolved metagenomics to study the prevalence of co-infection and intraspecific heterogeneity among plant pathogen metapopulations.</title>
        <authorList>
            <person name="Newberry E."/>
            <person name="Bhandari R."/>
            <person name="Kemble J."/>
            <person name="Sikora E."/>
            <person name="Potnis N."/>
        </authorList>
    </citation>
    <scope>NUCLEOTIDE SEQUENCE [LARGE SCALE GENOMIC DNA]</scope>
    <source>
        <strain evidence="4">Xp_Tom_Tuscaloosa_18b</strain>
    </source>
</reference>
<keyword evidence="6" id="KW-1185">Reference proteome</keyword>
<sequence length="454" mass="48497">MAKPTLFFLHALGASRQEWSHVIAQLGSRFDCIALDIPGFGDAPALDHFDTNALVDWFSAEVIRRQPACWFAVGHSMGGKIATLTAARARDGVAGLAGLAGVVLVAASPPAPEPMQEPRRRTMLAWFETGQPARVEAAQFVDANCACPLPDEIRDAAINDVLRTAPSAWMAWLTHGSREDCTAQTGCIGVPALIVAGSQDGDLGEAAQRRLNAPHYAHAQFAIVADAAHLIPYEQPQELARLIATHVDRCIENCLPEDFIVLLNSERVAPRMRKTLLARHAGPPASGEGVLNPRQLNVLAAVAARVLDGAGDAAQIARRIDLQLAEGTGDGWRYADLPDDRLAMALGLDALDALAGGFAEQSAKDQDRWLQEIAHSVVGNTSAHGLDAGQFAHWFEDVRADVVRTWTSLPATMAALGYDGFAVGNDTGSGPVGYVETAAGRDEHWQLRAPETAQ</sequence>
<dbReference type="EMBL" id="PUUL01000122">
    <property type="protein sequence ID" value="RXD50506.1"/>
    <property type="molecule type" value="Genomic_DNA"/>
</dbReference>
<keyword evidence="1 4" id="KW-0378">Hydrolase</keyword>
<dbReference type="Pfam" id="PF13618">
    <property type="entry name" value="Gluconate_2-dh3"/>
    <property type="match status" value="1"/>
</dbReference>
<dbReference type="GO" id="GO:0016020">
    <property type="term" value="C:membrane"/>
    <property type="evidence" value="ECO:0007669"/>
    <property type="project" value="TreeGrafter"/>
</dbReference>
<dbReference type="Pfam" id="PF12697">
    <property type="entry name" value="Abhydrolase_6"/>
    <property type="match status" value="1"/>
</dbReference>
<dbReference type="Proteomes" id="UP000289372">
    <property type="component" value="Unassembled WGS sequence"/>
</dbReference>
<dbReference type="InterPro" id="IPR029058">
    <property type="entry name" value="AB_hydrolase_fold"/>
</dbReference>
<organism evidence="4 8">
    <name type="scientific">Xanthomonas perforans</name>
    <dbReference type="NCBI Taxonomy" id="442694"/>
    <lineage>
        <taxon>Bacteria</taxon>
        <taxon>Pseudomonadati</taxon>
        <taxon>Pseudomonadota</taxon>
        <taxon>Gammaproteobacteria</taxon>
        <taxon>Lysobacterales</taxon>
        <taxon>Lysobacteraceae</taxon>
        <taxon>Xanthomonas</taxon>
    </lineage>
</organism>
<gene>
    <name evidence="5" type="ORF">DB769_18795</name>
    <name evidence="4" type="ORF">G3W61_13100</name>
    <name evidence="3" type="ORF">XP315_19700</name>
</gene>
<dbReference type="Proteomes" id="UP000471082">
    <property type="component" value="Unassembled WGS sequence"/>
</dbReference>
<dbReference type="InterPro" id="IPR050266">
    <property type="entry name" value="AB_hydrolase_sf"/>
</dbReference>
<evidence type="ECO:0000313" key="3">
    <source>
        <dbReference type="EMBL" id="KLC02410.1"/>
    </source>
</evidence>
<dbReference type="AlphaFoldDB" id="A0A0G8VXC0"/>
<feature type="domain" description="AB hydrolase-1" evidence="2">
    <location>
        <begin position="6"/>
        <end position="241"/>
    </location>
</feature>
<dbReference type="InterPro" id="IPR027056">
    <property type="entry name" value="Gluconate_2DH_su3"/>
</dbReference>
<dbReference type="SUPFAM" id="SSF53474">
    <property type="entry name" value="alpha/beta-Hydrolases"/>
    <property type="match status" value="1"/>
</dbReference>
<evidence type="ECO:0000313" key="8">
    <source>
        <dbReference type="Proteomes" id="UP000471082"/>
    </source>
</evidence>
<evidence type="ECO:0000313" key="4">
    <source>
        <dbReference type="EMBL" id="NEL77176.1"/>
    </source>
</evidence>
<evidence type="ECO:0000313" key="5">
    <source>
        <dbReference type="EMBL" id="RXD50506.1"/>
    </source>
</evidence>
<name>A0A0G8VXC0_XANPE</name>
<reference evidence="3 6" key="1">
    <citation type="submission" date="2015-02" db="EMBL/GenBank/DDBJ databases">
        <title>Whole genome sequencing of multiple isolates of three species of pepper and tomato-infecting xanthomonads reveals genetic diversity in field strains and pinpoints effectors responsible for host specificity.</title>
        <authorList>
            <person name="Schwartz A."/>
            <person name="Dahlbeck D."/>
            <person name="Staskawicz B."/>
            <person name="Bart R."/>
            <person name="Potnis N."/>
            <person name="Minsavage G."/>
            <person name="Timilsina S."/>
            <person name="Goss E."/>
            <person name="Jones J."/>
            <person name="Vallad G."/>
            <person name="Barak J."/>
            <person name="Miller S."/>
            <person name="Ritchie D."/>
            <person name="Martins J.Jr."/>
            <person name="Patane J.S."/>
            <person name="Setubal J.C."/>
        </authorList>
    </citation>
    <scope>NUCLEOTIDE SEQUENCE [LARGE SCALE GENOMIC DNA]</scope>
    <source>
        <strain evidence="3 6">Xp3-15</strain>
    </source>
</reference>
<dbReference type="PANTHER" id="PTHR43798">
    <property type="entry name" value="MONOACYLGLYCEROL LIPASE"/>
    <property type="match status" value="1"/>
</dbReference>
<evidence type="ECO:0000256" key="1">
    <source>
        <dbReference type="ARBA" id="ARBA00022801"/>
    </source>
</evidence>
<dbReference type="Proteomes" id="UP000035369">
    <property type="component" value="Unassembled WGS sequence"/>
</dbReference>
<protein>
    <submittedName>
        <fullName evidence="4">Alpha/beta hydrolase</fullName>
    </submittedName>
</protein>
<dbReference type="EMBL" id="JZUY01000049">
    <property type="protein sequence ID" value="KLC02410.1"/>
    <property type="molecule type" value="Genomic_DNA"/>
</dbReference>
<reference evidence="5 7" key="2">
    <citation type="submission" date="2018-02" db="EMBL/GenBank/DDBJ databases">
        <title>Characterization of Xanthomonas diversity in transplant houses and field plants.</title>
        <authorList>
            <person name="Abrahamian P."/>
            <person name="Timilsina S."/>
            <person name="Minsavage G.V."/>
            <person name="Goss E.M."/>
            <person name="Jones J.B."/>
            <person name="Vallad G.E."/>
        </authorList>
    </citation>
    <scope>NUCLEOTIDE SEQUENCE [LARGE SCALE GENOMIC DNA]</scope>
    <source>
        <strain evidence="5 7">GEV2132</strain>
    </source>
</reference>
<dbReference type="PANTHER" id="PTHR43798:SF31">
    <property type="entry name" value="AB HYDROLASE SUPERFAMILY PROTEIN YCLE"/>
    <property type="match status" value="1"/>
</dbReference>
<accession>A0A0G8VXC0</accession>
<comment type="caution">
    <text evidence="4">The sequence shown here is derived from an EMBL/GenBank/DDBJ whole genome shotgun (WGS) entry which is preliminary data.</text>
</comment>
<evidence type="ECO:0000313" key="6">
    <source>
        <dbReference type="Proteomes" id="UP000035369"/>
    </source>
</evidence>
<evidence type="ECO:0000259" key="2">
    <source>
        <dbReference type="Pfam" id="PF12697"/>
    </source>
</evidence>
<dbReference type="GO" id="GO:0016787">
    <property type="term" value="F:hydrolase activity"/>
    <property type="evidence" value="ECO:0007669"/>
    <property type="project" value="UniProtKB-KW"/>
</dbReference>
<dbReference type="GeneID" id="61779024"/>
<evidence type="ECO:0000313" key="7">
    <source>
        <dbReference type="Proteomes" id="UP000289372"/>
    </source>
</evidence>
<dbReference type="KEGG" id="xpe:BJD13_05620"/>